<dbReference type="InterPro" id="IPR016166">
    <property type="entry name" value="FAD-bd_PCMH"/>
</dbReference>
<dbReference type="Gene3D" id="1.10.45.10">
    <property type="entry name" value="Vanillyl-alcohol Oxidase, Chain A, domain 4"/>
    <property type="match status" value="1"/>
</dbReference>
<keyword evidence="4" id="KW-0274">FAD</keyword>
<feature type="domain" description="FAD-binding PCMH-type" evidence="8">
    <location>
        <begin position="35"/>
        <end position="213"/>
    </location>
</feature>
<evidence type="ECO:0000256" key="6">
    <source>
        <dbReference type="ARBA" id="ARBA00023002"/>
    </source>
</evidence>
<dbReference type="GO" id="GO:0071949">
    <property type="term" value="F:FAD binding"/>
    <property type="evidence" value="ECO:0007669"/>
    <property type="project" value="InterPro"/>
</dbReference>
<evidence type="ECO:0000256" key="5">
    <source>
        <dbReference type="ARBA" id="ARBA00022946"/>
    </source>
</evidence>
<dbReference type="GO" id="GO:1903457">
    <property type="term" value="P:lactate catabolic process"/>
    <property type="evidence" value="ECO:0007669"/>
    <property type="project" value="TreeGrafter"/>
</dbReference>
<reference evidence="9" key="1">
    <citation type="submission" date="2022-10" db="EMBL/GenBank/DDBJ databases">
        <authorList>
            <person name="Yue Y."/>
        </authorList>
    </citation>
    <scope>NUCLEOTIDE SEQUENCE</scope>
    <source>
        <strain evidence="9">Z654</strain>
    </source>
</reference>
<dbReference type="EMBL" id="JAOYFC010000002">
    <property type="protein sequence ID" value="MCV6824744.1"/>
    <property type="molecule type" value="Genomic_DNA"/>
</dbReference>
<dbReference type="SUPFAM" id="SSF56176">
    <property type="entry name" value="FAD-binding/transporter-associated domain-like"/>
    <property type="match status" value="1"/>
</dbReference>
<dbReference type="FunFam" id="3.30.465.10:FF:000016">
    <property type="entry name" value="probable D-lactate dehydrogenase, mitochondrial"/>
    <property type="match status" value="1"/>
</dbReference>
<dbReference type="InterPro" id="IPR006094">
    <property type="entry name" value="Oxid_FAD_bind_N"/>
</dbReference>
<keyword evidence="10" id="KW-1185">Reference proteome</keyword>
<evidence type="ECO:0000256" key="3">
    <source>
        <dbReference type="ARBA" id="ARBA00022630"/>
    </source>
</evidence>
<dbReference type="InterPro" id="IPR004113">
    <property type="entry name" value="FAD-bd_oxidored_4_C"/>
</dbReference>
<dbReference type="InterPro" id="IPR016169">
    <property type="entry name" value="FAD-bd_PCMH_sub2"/>
</dbReference>
<evidence type="ECO:0000313" key="9">
    <source>
        <dbReference type="EMBL" id="MCV6824744.1"/>
    </source>
</evidence>
<dbReference type="FunFam" id="3.30.70.2740:FF:000001">
    <property type="entry name" value="D-lactate dehydrogenase mitochondrial"/>
    <property type="match status" value="1"/>
</dbReference>
<gene>
    <name evidence="9" type="ORF">OH136_09270</name>
</gene>
<dbReference type="Gene3D" id="3.30.465.10">
    <property type="match status" value="1"/>
</dbReference>
<dbReference type="RefSeq" id="WP_263953597.1">
    <property type="nucleotide sequence ID" value="NZ_JAOYFC010000002.1"/>
</dbReference>
<evidence type="ECO:0000256" key="2">
    <source>
        <dbReference type="ARBA" id="ARBA00008000"/>
    </source>
</evidence>
<dbReference type="AlphaFoldDB" id="A0AAE3LRS0"/>
<dbReference type="GO" id="GO:0004458">
    <property type="term" value="F:D-lactate dehydrogenase (cytochrome) activity"/>
    <property type="evidence" value="ECO:0007669"/>
    <property type="project" value="UniProtKB-EC"/>
</dbReference>
<evidence type="ECO:0000259" key="8">
    <source>
        <dbReference type="PROSITE" id="PS51387"/>
    </source>
</evidence>
<evidence type="ECO:0000256" key="7">
    <source>
        <dbReference type="ARBA" id="ARBA00038897"/>
    </source>
</evidence>
<dbReference type="Gene3D" id="3.30.70.2740">
    <property type="match status" value="1"/>
</dbReference>
<dbReference type="FunFam" id="1.10.45.10:FF:000001">
    <property type="entry name" value="D-lactate dehydrogenase mitochondrial"/>
    <property type="match status" value="1"/>
</dbReference>
<evidence type="ECO:0000256" key="4">
    <source>
        <dbReference type="ARBA" id="ARBA00022827"/>
    </source>
</evidence>
<dbReference type="Pfam" id="PF02913">
    <property type="entry name" value="FAD-oxidase_C"/>
    <property type="match status" value="1"/>
</dbReference>
<evidence type="ECO:0000313" key="10">
    <source>
        <dbReference type="Proteomes" id="UP001208041"/>
    </source>
</evidence>
<sequence>MTIETALTELSSLLGDRLSRSKSDLETHGKSETYFPLTPPDAVAYPLSTEDVSAILRICHTHECPVVAWGTGTSLEAHALAVQGGICLDMTKMNRVVEVAPEDFAVTVEPGITREELNTELRATGLFFPVDPGANASIGGMAATRASGTTTVRYGSMRDNVLGLTVVLADGRIIKTGGLARKSAAGYDLTSLFLGSEGTLGIITSLTLRLHGQPEAISAAACVFETVDDAVATVIETMQSGVPMARIELVDADTARGFNIYAKADIPEKPHLLIEFHGSESGVAEQAESFGEIAQDNNALAFRWSNRPEERAELWKIRHNAYYASLALRPGASAIVTDVCVPISKLADAIKAAQADIAASFLTGPILGHVGDGNFHAILLCDKNDPKEVAEAKRLATEMSRRSVEVGGTITGEHGVGMGKLGLMELEHGSDGWNVMGDIKKALDPTNIMNPGKLTRQN</sequence>
<dbReference type="PANTHER" id="PTHR11748">
    <property type="entry name" value="D-LACTATE DEHYDROGENASE"/>
    <property type="match status" value="1"/>
</dbReference>
<keyword evidence="6" id="KW-0560">Oxidoreductase</keyword>
<comment type="caution">
    <text evidence="9">The sequence shown here is derived from an EMBL/GenBank/DDBJ whole genome shotgun (WGS) entry which is preliminary data.</text>
</comment>
<dbReference type="PANTHER" id="PTHR11748:SF111">
    <property type="entry name" value="D-LACTATE DEHYDROGENASE, MITOCHONDRIAL-RELATED"/>
    <property type="match status" value="1"/>
</dbReference>
<dbReference type="Proteomes" id="UP001208041">
    <property type="component" value="Unassembled WGS sequence"/>
</dbReference>
<dbReference type="GO" id="GO:0008720">
    <property type="term" value="F:D-lactate dehydrogenase (NAD+) activity"/>
    <property type="evidence" value="ECO:0007669"/>
    <property type="project" value="TreeGrafter"/>
</dbReference>
<dbReference type="EC" id="1.1.2.4" evidence="7"/>
<name>A0AAE3LRS0_9RHOB</name>
<accession>A0AAE3LRS0</accession>
<comment type="similarity">
    <text evidence="2">Belongs to the FAD-binding oxidoreductase/transferase type 4 family.</text>
</comment>
<keyword evidence="3" id="KW-0285">Flavoprotein</keyword>
<dbReference type="InterPro" id="IPR016171">
    <property type="entry name" value="Vanillyl_alc_oxidase_C-sub2"/>
</dbReference>
<protein>
    <recommendedName>
        <fullName evidence="7">D-lactate dehydrogenase (cytochrome)</fullName>
        <ecNumber evidence="7">1.1.2.4</ecNumber>
    </recommendedName>
</protein>
<dbReference type="PROSITE" id="PS51387">
    <property type="entry name" value="FAD_PCMH"/>
    <property type="match status" value="1"/>
</dbReference>
<evidence type="ECO:0000256" key="1">
    <source>
        <dbReference type="ARBA" id="ARBA00001974"/>
    </source>
</evidence>
<dbReference type="SUPFAM" id="SSF55103">
    <property type="entry name" value="FAD-linked oxidases, C-terminal domain"/>
    <property type="match status" value="1"/>
</dbReference>
<dbReference type="Pfam" id="PF01565">
    <property type="entry name" value="FAD_binding_4"/>
    <property type="match status" value="1"/>
</dbReference>
<proteinExistence type="inferred from homology"/>
<organism evidence="9 10">
    <name type="scientific">Halocynthiibacter halioticoli</name>
    <dbReference type="NCBI Taxonomy" id="2986804"/>
    <lineage>
        <taxon>Bacteria</taxon>
        <taxon>Pseudomonadati</taxon>
        <taxon>Pseudomonadota</taxon>
        <taxon>Alphaproteobacteria</taxon>
        <taxon>Rhodobacterales</taxon>
        <taxon>Paracoccaceae</taxon>
        <taxon>Halocynthiibacter</taxon>
    </lineage>
</organism>
<dbReference type="InterPro" id="IPR016164">
    <property type="entry name" value="FAD-linked_Oxase-like_C"/>
</dbReference>
<comment type="cofactor">
    <cofactor evidence="1">
        <name>FAD</name>
        <dbReference type="ChEBI" id="CHEBI:57692"/>
    </cofactor>
</comment>
<dbReference type="InterPro" id="IPR036318">
    <property type="entry name" value="FAD-bd_PCMH-like_sf"/>
</dbReference>
<keyword evidence="5" id="KW-0809">Transit peptide</keyword>